<comment type="caution">
    <text evidence="1">The sequence shown here is derived from an EMBL/GenBank/DDBJ whole genome shotgun (WGS) entry which is preliminary data.</text>
</comment>
<dbReference type="Proteomes" id="UP001501844">
    <property type="component" value="Unassembled WGS sequence"/>
</dbReference>
<keyword evidence="2" id="KW-1185">Reference proteome</keyword>
<accession>A0ABP8FSL2</accession>
<proteinExistence type="predicted"/>
<evidence type="ECO:0000313" key="2">
    <source>
        <dbReference type="Proteomes" id="UP001501844"/>
    </source>
</evidence>
<name>A0ABP8FSL2_9BACT</name>
<protein>
    <submittedName>
        <fullName evidence="1">Uncharacterized protein</fullName>
    </submittedName>
</protein>
<organism evidence="1 2">
    <name type="scientific">Nibribacter koreensis</name>
    <dbReference type="NCBI Taxonomy" id="1084519"/>
    <lineage>
        <taxon>Bacteria</taxon>
        <taxon>Pseudomonadati</taxon>
        <taxon>Bacteroidota</taxon>
        <taxon>Cytophagia</taxon>
        <taxon>Cytophagales</taxon>
        <taxon>Hymenobacteraceae</taxon>
        <taxon>Nibribacter</taxon>
    </lineage>
</organism>
<evidence type="ECO:0000313" key="1">
    <source>
        <dbReference type="EMBL" id="GAA4310196.1"/>
    </source>
</evidence>
<reference evidence="2" key="1">
    <citation type="journal article" date="2019" name="Int. J. Syst. Evol. Microbiol.">
        <title>The Global Catalogue of Microorganisms (GCM) 10K type strain sequencing project: providing services to taxonomists for standard genome sequencing and annotation.</title>
        <authorList>
            <consortium name="The Broad Institute Genomics Platform"/>
            <consortium name="The Broad Institute Genome Sequencing Center for Infectious Disease"/>
            <person name="Wu L."/>
            <person name="Ma J."/>
        </authorList>
    </citation>
    <scope>NUCLEOTIDE SEQUENCE [LARGE SCALE GENOMIC DNA]</scope>
    <source>
        <strain evidence="2">JCM 17917</strain>
    </source>
</reference>
<dbReference type="EMBL" id="BAABGX010000002">
    <property type="protein sequence ID" value="GAA4310196.1"/>
    <property type="molecule type" value="Genomic_DNA"/>
</dbReference>
<sequence>MAYLPAGNSLPPNRSGASVVSRVAEWDPVTHSRPYGTTLPQMARPRTAGEWYSISIWEAPTLPVVCAMMLSP</sequence>
<gene>
    <name evidence="1" type="ORF">GCM10023183_27890</name>
</gene>